<dbReference type="SUPFAM" id="SSF54909">
    <property type="entry name" value="Dimeric alpha+beta barrel"/>
    <property type="match status" value="1"/>
</dbReference>
<dbReference type="Pfam" id="PF13404">
    <property type="entry name" value="HTH_AsnC-type"/>
    <property type="match status" value="1"/>
</dbReference>
<evidence type="ECO:0000256" key="1">
    <source>
        <dbReference type="ARBA" id="ARBA00023015"/>
    </source>
</evidence>
<dbReference type="PRINTS" id="PR00033">
    <property type="entry name" value="HTHASNC"/>
</dbReference>
<keyword evidence="1" id="KW-0805">Transcription regulation</keyword>
<name>A0A0J1C570_9NEIS</name>
<gene>
    <name evidence="5" type="ORF">PL75_02345</name>
</gene>
<feature type="domain" description="HTH asnC-type" evidence="4">
    <location>
        <begin position="6"/>
        <end position="67"/>
    </location>
</feature>
<accession>A0A0J1C570</accession>
<dbReference type="RefSeq" id="WP_047760312.1">
    <property type="nucleotide sequence ID" value="NZ_CP091510.1"/>
</dbReference>
<dbReference type="Proteomes" id="UP000036027">
    <property type="component" value="Unassembled WGS sequence"/>
</dbReference>
<dbReference type="GO" id="GO:0043200">
    <property type="term" value="P:response to amino acid"/>
    <property type="evidence" value="ECO:0007669"/>
    <property type="project" value="TreeGrafter"/>
</dbReference>
<dbReference type="InterPro" id="IPR000485">
    <property type="entry name" value="AsnC-type_HTH_dom"/>
</dbReference>
<dbReference type="Gene3D" id="3.30.70.920">
    <property type="match status" value="1"/>
</dbReference>
<protein>
    <submittedName>
        <fullName evidence="5">AsnC family transcriptional regulator</fullName>
    </submittedName>
</protein>
<dbReference type="InterPro" id="IPR019887">
    <property type="entry name" value="Tscrpt_reg_AsnC/Lrp_C"/>
</dbReference>
<organism evidence="5 6">
    <name type="scientific">Neisseria arctica</name>
    <dbReference type="NCBI Taxonomy" id="1470200"/>
    <lineage>
        <taxon>Bacteria</taxon>
        <taxon>Pseudomonadati</taxon>
        <taxon>Pseudomonadota</taxon>
        <taxon>Betaproteobacteria</taxon>
        <taxon>Neisseriales</taxon>
        <taxon>Neisseriaceae</taxon>
        <taxon>Neisseria</taxon>
    </lineage>
</organism>
<dbReference type="PATRIC" id="fig|1470200.3.peg.1545"/>
<dbReference type="PANTHER" id="PTHR30154">
    <property type="entry name" value="LEUCINE-RESPONSIVE REGULATORY PROTEIN"/>
    <property type="match status" value="1"/>
</dbReference>
<dbReference type="Pfam" id="PF01037">
    <property type="entry name" value="AsnC_trans_reg"/>
    <property type="match status" value="1"/>
</dbReference>
<dbReference type="Gene3D" id="1.10.10.10">
    <property type="entry name" value="Winged helix-like DNA-binding domain superfamily/Winged helix DNA-binding domain"/>
    <property type="match status" value="1"/>
</dbReference>
<evidence type="ECO:0000313" key="5">
    <source>
        <dbReference type="EMBL" id="KLT73438.1"/>
    </source>
</evidence>
<dbReference type="InterPro" id="IPR011008">
    <property type="entry name" value="Dimeric_a/b-barrel"/>
</dbReference>
<keyword evidence="6" id="KW-1185">Reference proteome</keyword>
<dbReference type="GO" id="GO:0043565">
    <property type="term" value="F:sequence-specific DNA binding"/>
    <property type="evidence" value="ECO:0007669"/>
    <property type="project" value="InterPro"/>
</dbReference>
<dbReference type="STRING" id="1470200.PL75_02345"/>
<dbReference type="GO" id="GO:0006355">
    <property type="term" value="P:regulation of DNA-templated transcription"/>
    <property type="evidence" value="ECO:0007669"/>
    <property type="project" value="UniProtKB-ARBA"/>
</dbReference>
<dbReference type="PROSITE" id="PS50956">
    <property type="entry name" value="HTH_ASNC_2"/>
    <property type="match status" value="1"/>
</dbReference>
<sequence>MGGYDLDRLDRNILNILQENAATPLAEIAERVHSSPATCQRRIRQLYESGVILKQVALVSPTAVGRSLSVFVAVEMASQNNQALDHFVRSLAAEPDVVCCYEISGEHDYMLLVHARDMADYHRLTRRIFTADNNVRAFKSQFVMDFNKVETKITL</sequence>
<evidence type="ECO:0000259" key="4">
    <source>
        <dbReference type="PROSITE" id="PS50956"/>
    </source>
</evidence>
<dbReference type="InterPro" id="IPR036390">
    <property type="entry name" value="WH_DNA-bd_sf"/>
</dbReference>
<dbReference type="InterPro" id="IPR036388">
    <property type="entry name" value="WH-like_DNA-bd_sf"/>
</dbReference>
<dbReference type="EMBL" id="JTDO01000003">
    <property type="protein sequence ID" value="KLT73438.1"/>
    <property type="molecule type" value="Genomic_DNA"/>
</dbReference>
<evidence type="ECO:0000256" key="3">
    <source>
        <dbReference type="ARBA" id="ARBA00023163"/>
    </source>
</evidence>
<evidence type="ECO:0000313" key="6">
    <source>
        <dbReference type="Proteomes" id="UP000036027"/>
    </source>
</evidence>
<dbReference type="AlphaFoldDB" id="A0A0J1C570"/>
<dbReference type="SMART" id="SM00344">
    <property type="entry name" value="HTH_ASNC"/>
    <property type="match status" value="1"/>
</dbReference>
<comment type="caution">
    <text evidence="5">The sequence shown here is derived from an EMBL/GenBank/DDBJ whole genome shotgun (WGS) entry which is preliminary data.</text>
</comment>
<reference evidence="5 6" key="1">
    <citation type="submission" date="2014-11" db="EMBL/GenBank/DDBJ databases">
        <title>Genome of a novel goose pathogen.</title>
        <authorList>
            <person name="Hansen C.M."/>
            <person name="Hueffer K."/>
            <person name="Choi S.C."/>
        </authorList>
    </citation>
    <scope>NUCLEOTIDE SEQUENCE [LARGE SCALE GENOMIC DNA]</scope>
    <source>
        <strain evidence="5 6">KH1503</strain>
    </source>
</reference>
<keyword evidence="3" id="KW-0804">Transcription</keyword>
<dbReference type="PANTHER" id="PTHR30154:SF34">
    <property type="entry name" value="TRANSCRIPTIONAL REGULATOR AZLB"/>
    <property type="match status" value="1"/>
</dbReference>
<dbReference type="SUPFAM" id="SSF46785">
    <property type="entry name" value="Winged helix' DNA-binding domain"/>
    <property type="match status" value="1"/>
</dbReference>
<evidence type="ECO:0000256" key="2">
    <source>
        <dbReference type="ARBA" id="ARBA00023125"/>
    </source>
</evidence>
<dbReference type="OrthoDB" id="8526125at2"/>
<dbReference type="CDD" id="cd00090">
    <property type="entry name" value="HTH_ARSR"/>
    <property type="match status" value="1"/>
</dbReference>
<dbReference type="GO" id="GO:0005829">
    <property type="term" value="C:cytosol"/>
    <property type="evidence" value="ECO:0007669"/>
    <property type="project" value="TreeGrafter"/>
</dbReference>
<proteinExistence type="predicted"/>
<keyword evidence="2" id="KW-0238">DNA-binding</keyword>
<dbReference type="InterPro" id="IPR011991">
    <property type="entry name" value="ArsR-like_HTH"/>
</dbReference>
<dbReference type="InterPro" id="IPR019888">
    <property type="entry name" value="Tscrpt_reg_AsnC-like"/>
</dbReference>